<organism evidence="3 4">
    <name type="scientific">Hamadaea flava</name>
    <dbReference type="NCBI Taxonomy" id="1742688"/>
    <lineage>
        <taxon>Bacteria</taxon>
        <taxon>Bacillati</taxon>
        <taxon>Actinomycetota</taxon>
        <taxon>Actinomycetes</taxon>
        <taxon>Micromonosporales</taxon>
        <taxon>Micromonosporaceae</taxon>
        <taxon>Hamadaea</taxon>
    </lineage>
</organism>
<evidence type="ECO:0000313" key="3">
    <source>
        <dbReference type="EMBL" id="MFC4132189.1"/>
    </source>
</evidence>
<evidence type="ECO:0000256" key="1">
    <source>
        <dbReference type="SAM" id="MobiDB-lite"/>
    </source>
</evidence>
<dbReference type="RefSeq" id="WP_253753714.1">
    <property type="nucleotide sequence ID" value="NZ_JAMZDZ010000001.1"/>
</dbReference>
<keyword evidence="2" id="KW-0812">Transmembrane</keyword>
<dbReference type="EMBL" id="JBHSAY010000009">
    <property type="protein sequence ID" value="MFC4132189.1"/>
    <property type="molecule type" value="Genomic_DNA"/>
</dbReference>
<evidence type="ECO:0000313" key="4">
    <source>
        <dbReference type="Proteomes" id="UP001595816"/>
    </source>
</evidence>
<gene>
    <name evidence="3" type="ORF">ACFOZ4_16380</name>
</gene>
<feature type="transmembrane region" description="Helical" evidence="2">
    <location>
        <begin position="20"/>
        <end position="39"/>
    </location>
</feature>
<feature type="region of interest" description="Disordered" evidence="1">
    <location>
        <begin position="98"/>
        <end position="131"/>
    </location>
</feature>
<reference evidence="4" key="1">
    <citation type="journal article" date="2019" name="Int. J. Syst. Evol. Microbiol.">
        <title>The Global Catalogue of Microorganisms (GCM) 10K type strain sequencing project: providing services to taxonomists for standard genome sequencing and annotation.</title>
        <authorList>
            <consortium name="The Broad Institute Genomics Platform"/>
            <consortium name="The Broad Institute Genome Sequencing Center for Infectious Disease"/>
            <person name="Wu L."/>
            <person name="Ma J."/>
        </authorList>
    </citation>
    <scope>NUCLEOTIDE SEQUENCE [LARGE SCALE GENOMIC DNA]</scope>
    <source>
        <strain evidence="4">CGMCC 4.7289</strain>
    </source>
</reference>
<protein>
    <submittedName>
        <fullName evidence="3">Uncharacterized protein</fullName>
    </submittedName>
</protein>
<dbReference type="Proteomes" id="UP001595816">
    <property type="component" value="Unassembled WGS sequence"/>
</dbReference>
<proteinExistence type="predicted"/>
<comment type="caution">
    <text evidence="3">The sequence shown here is derived from an EMBL/GenBank/DDBJ whole genome shotgun (WGS) entry which is preliminary data.</text>
</comment>
<feature type="transmembrane region" description="Helical" evidence="2">
    <location>
        <begin position="45"/>
        <end position="66"/>
    </location>
</feature>
<keyword evidence="4" id="KW-1185">Reference proteome</keyword>
<evidence type="ECO:0000256" key="2">
    <source>
        <dbReference type="SAM" id="Phobius"/>
    </source>
</evidence>
<keyword evidence="2" id="KW-1133">Transmembrane helix</keyword>
<accession>A0ABV8LPM8</accession>
<keyword evidence="2" id="KW-0472">Membrane</keyword>
<sequence>MGQQADIPFDTRRRRDEATVLFTISATSGAVACLSWALFAGPHIAGKAAALAVVLFLFGAAAFGWMTSRKPPAVRRQDLDRIEDRLRAVEAAVRELPDDRLQCSRSPEPSVPDDLNAFLQGWHSARPDDDR</sequence>
<name>A0ABV8LPM8_9ACTN</name>